<dbReference type="PANTHER" id="PTHR32226:SF2">
    <property type="entry name" value="TELO2-INTERACTING PROTEIN 2"/>
    <property type="match status" value="1"/>
</dbReference>
<proteinExistence type="inferred from homology"/>
<dbReference type="AlphaFoldDB" id="A0A1Q3E4M4"/>
<reference evidence="2 3" key="2">
    <citation type="submission" date="2017-02" db="EMBL/GenBank/DDBJ databases">
        <title>A genome survey and senescence transcriptome analysis in Lentinula edodes.</title>
        <authorList>
            <person name="Sakamoto Y."/>
            <person name="Nakade K."/>
            <person name="Sato S."/>
            <person name="Yoshida Y."/>
            <person name="Miyazaki K."/>
            <person name="Natsume S."/>
            <person name="Konno N."/>
        </authorList>
    </citation>
    <scope>NUCLEOTIDE SEQUENCE [LARGE SCALE GENOMIC DNA]</scope>
    <source>
        <strain evidence="2 3">NBRC 111202</strain>
    </source>
</reference>
<dbReference type="STRING" id="5353.A0A1Q3E4M4"/>
<dbReference type="Pfam" id="PF10521">
    <property type="entry name" value="Tti2"/>
    <property type="match status" value="2"/>
</dbReference>
<reference evidence="2 3" key="1">
    <citation type="submission" date="2016-08" db="EMBL/GenBank/DDBJ databases">
        <authorList>
            <consortium name="Lentinula edodes genome sequencing consortium"/>
            <person name="Sakamoto Y."/>
            <person name="Nakade K."/>
            <person name="Sato S."/>
            <person name="Yoshida Y."/>
            <person name="Miyazaki K."/>
            <person name="Natsume S."/>
            <person name="Konno N."/>
        </authorList>
    </citation>
    <scope>NUCLEOTIDE SEQUENCE [LARGE SCALE GENOMIC DNA]</scope>
    <source>
        <strain evidence="2 3">NBRC 111202</strain>
    </source>
</reference>
<dbReference type="PANTHER" id="PTHR32226">
    <property type="entry name" value="TELO2-INTERACTING PROTEIN 2"/>
    <property type="match status" value="1"/>
</dbReference>
<evidence type="ECO:0000256" key="1">
    <source>
        <dbReference type="ARBA" id="ARBA00034736"/>
    </source>
</evidence>
<organism evidence="2 3">
    <name type="scientific">Lentinula edodes</name>
    <name type="common">Shiitake mushroom</name>
    <name type="synonym">Lentinus edodes</name>
    <dbReference type="NCBI Taxonomy" id="5353"/>
    <lineage>
        <taxon>Eukaryota</taxon>
        <taxon>Fungi</taxon>
        <taxon>Dikarya</taxon>
        <taxon>Basidiomycota</taxon>
        <taxon>Agaricomycotina</taxon>
        <taxon>Agaricomycetes</taxon>
        <taxon>Agaricomycetidae</taxon>
        <taxon>Agaricales</taxon>
        <taxon>Marasmiineae</taxon>
        <taxon>Omphalotaceae</taxon>
        <taxon>Lentinula</taxon>
    </lineage>
</organism>
<keyword evidence="2" id="KW-0808">Transferase</keyword>
<dbReference type="GO" id="GO:0005829">
    <property type="term" value="C:cytosol"/>
    <property type="evidence" value="ECO:0007669"/>
    <property type="project" value="TreeGrafter"/>
</dbReference>
<dbReference type="Proteomes" id="UP000188533">
    <property type="component" value="Unassembled WGS sequence"/>
</dbReference>
<keyword evidence="3" id="KW-1185">Reference proteome</keyword>
<protein>
    <submittedName>
        <fullName evidence="2">Atp:trna-specific trna nucleotidyltransferase</fullName>
    </submittedName>
</protein>
<comment type="similarity">
    <text evidence="1">Belongs to the TTI2 family.</text>
</comment>
<evidence type="ECO:0000313" key="3">
    <source>
        <dbReference type="Proteomes" id="UP000188533"/>
    </source>
</evidence>
<accession>A0A1Q3E4M4</accession>
<dbReference type="InterPro" id="IPR018870">
    <property type="entry name" value="Tti2"/>
</dbReference>
<dbReference type="EMBL" id="BDGU01000086">
    <property type="protein sequence ID" value="GAW02183.1"/>
    <property type="molecule type" value="Genomic_DNA"/>
</dbReference>
<sequence length="352" mass="38934">MSEHDIQKTLQSLQIPSEYARYESTDDISRLDTWKASTVQLLRDLSGSINEKELSVTEQADVIAAVASFSDTEPWTSPESRALATEILSNFSEPNLSLMLQLLEQNVNPPFRSSLHPLLNPSTGRKLSRPAGGPMGSQDFYETQTWKNYPAAGNLVFWCLRHIQTMAVSGVKMVEELLQHVPREILKRTGVDGLILTSLNNCLAQLDDVKSPQLIQATVPVSLSLSLITTTLGSPAQFDQLCALLGERIIGTIWLYSYDKLGVVQASVDSLPPLLSALGLGSSRYLKALIPQLLHPLIPSTDDSSRREELKKQLRSTCETLAKVCPTIIEEEFRRLLVANHEMFHDLVAGIA</sequence>
<evidence type="ECO:0000313" key="2">
    <source>
        <dbReference type="EMBL" id="GAW02183.1"/>
    </source>
</evidence>
<gene>
    <name evidence="2" type="ORF">LENED_003820</name>
</gene>
<dbReference type="GO" id="GO:0110078">
    <property type="term" value="C:TTT Hsp90 cochaperone complex"/>
    <property type="evidence" value="ECO:0007669"/>
    <property type="project" value="InterPro"/>
</dbReference>
<comment type="caution">
    <text evidence="2">The sequence shown here is derived from an EMBL/GenBank/DDBJ whole genome shotgun (WGS) entry which is preliminary data.</text>
</comment>
<dbReference type="GO" id="GO:0005634">
    <property type="term" value="C:nucleus"/>
    <property type="evidence" value="ECO:0007669"/>
    <property type="project" value="TreeGrafter"/>
</dbReference>
<name>A0A1Q3E4M4_LENED</name>
<dbReference type="GO" id="GO:0016740">
    <property type="term" value="F:transferase activity"/>
    <property type="evidence" value="ECO:0007669"/>
    <property type="project" value="UniProtKB-KW"/>
</dbReference>